<gene>
    <name evidence="2" type="ORF">CRE_28473</name>
</gene>
<dbReference type="AlphaFoldDB" id="E3LMM6"/>
<dbReference type="OMA" id="TGMYMER"/>
<keyword evidence="3" id="KW-1185">Reference proteome</keyword>
<reference evidence="2" key="1">
    <citation type="submission" date="2007-07" db="EMBL/GenBank/DDBJ databases">
        <title>PCAP assembly of the Caenorhabditis remanei genome.</title>
        <authorList>
            <consortium name="The Caenorhabditis remanei Sequencing Consortium"/>
            <person name="Wilson R.K."/>
        </authorList>
    </citation>
    <scope>NUCLEOTIDE SEQUENCE [LARGE SCALE GENOMIC DNA]</scope>
    <source>
        <strain evidence="2">PB4641</strain>
    </source>
</reference>
<dbReference type="eggNOG" id="ENOG502R0WB">
    <property type="taxonomic scope" value="Eukaryota"/>
</dbReference>
<dbReference type="EMBL" id="DS268411">
    <property type="protein sequence ID" value="EFP03041.1"/>
    <property type="molecule type" value="Genomic_DNA"/>
</dbReference>
<evidence type="ECO:0000313" key="3">
    <source>
        <dbReference type="Proteomes" id="UP000008281"/>
    </source>
</evidence>
<feature type="compositionally biased region" description="Basic and acidic residues" evidence="1">
    <location>
        <begin position="121"/>
        <end position="191"/>
    </location>
</feature>
<feature type="region of interest" description="Disordered" evidence="1">
    <location>
        <begin position="1"/>
        <end position="322"/>
    </location>
</feature>
<protein>
    <submittedName>
        <fullName evidence="2">Uncharacterized protein</fullName>
    </submittedName>
</protein>
<dbReference type="InParanoid" id="E3LMM6"/>
<accession>E3LMM6</accession>
<evidence type="ECO:0000256" key="1">
    <source>
        <dbReference type="SAM" id="MobiDB-lite"/>
    </source>
</evidence>
<sequence length="475" mass="53102">MSGQLKSPELKKKKKEKGMKSKHKSKPGSKHGSKPGSKHGLKTKGTKHGKGKKGRKHSKHDPNKPRKKKKSKDLKKPLPGSGPTSIPSKSVPKKSEKTGVEGTPKTVEKLVTVENNSGSLRVEKTQLSDDSLRRKKENKENKKKEKDEKKKTSKSDVEKDEYKKKKKEEKEGKKEVKVEEKKEKKEKEPKVKPVAPGSAVDQSPPTAEKKVGNLYSILGELSDTKSSVDGTPDDSKKKMKEEPKVATPDAKTPETVGPPMMEIKKEGSKKELKEGNKNGSDEGKLESEHDNLVEEPPKKKNNDDSNLKKQKSESFRLKKTQSLSPVSWKKGLKLYIHKLFKVNIAAPIAPGPPGKQIIRPHPDPNNEIVMNTPPLSDRSGRLRAVEAQRSELDQPLPEPEFVLNNGDTRVKKIDIKKVDFDLIGRTGMYMERIGMPAERKQAFDYIAYNRHDLKLKQSDFAKNMAVALSDIGINK</sequence>
<evidence type="ECO:0000313" key="2">
    <source>
        <dbReference type="EMBL" id="EFP03041.1"/>
    </source>
</evidence>
<proteinExistence type="predicted"/>
<dbReference type="Proteomes" id="UP000008281">
    <property type="component" value="Unassembled WGS sequence"/>
</dbReference>
<dbReference type="OrthoDB" id="5876906at2759"/>
<organism evidence="3">
    <name type="scientific">Caenorhabditis remanei</name>
    <name type="common">Caenorhabditis vulgaris</name>
    <dbReference type="NCBI Taxonomy" id="31234"/>
    <lineage>
        <taxon>Eukaryota</taxon>
        <taxon>Metazoa</taxon>
        <taxon>Ecdysozoa</taxon>
        <taxon>Nematoda</taxon>
        <taxon>Chromadorea</taxon>
        <taxon>Rhabditida</taxon>
        <taxon>Rhabditina</taxon>
        <taxon>Rhabditomorpha</taxon>
        <taxon>Rhabditoidea</taxon>
        <taxon>Rhabditidae</taxon>
        <taxon>Peloderinae</taxon>
        <taxon>Caenorhabditis</taxon>
    </lineage>
</organism>
<feature type="compositionally biased region" description="Basic and acidic residues" evidence="1">
    <location>
        <begin position="233"/>
        <end position="244"/>
    </location>
</feature>
<feature type="compositionally biased region" description="Basic and acidic residues" evidence="1">
    <location>
        <begin position="262"/>
        <end position="316"/>
    </location>
</feature>
<feature type="compositionally biased region" description="Basic residues" evidence="1">
    <location>
        <begin position="11"/>
        <end position="73"/>
    </location>
</feature>
<dbReference type="HOGENOM" id="CLU_575198_0_0_1"/>
<name>E3LMM6_CAERE</name>